<proteinExistence type="inferred from homology"/>
<sequence length="173" mass="19427">MNEFRLSGIVHQDYGTAAYGLLGHASLRRTFDRRAAVRLADGTTVTFDVFEPINKHKSGFDLTLALTPGIANSSESNYIRTCVHYAQERGYRCAVLNHLGALPDVKLTGNRIFSYGGTDELHAMMNQVFNEYPRSKFISVGFSMGANITTRFLLQTTEEQRWCSLFCIVHGEH</sequence>
<evidence type="ECO:0000313" key="3">
    <source>
        <dbReference type="EMBL" id="RCN30802.1"/>
    </source>
</evidence>
<evidence type="ECO:0000256" key="1">
    <source>
        <dbReference type="ARBA" id="ARBA00010884"/>
    </source>
</evidence>
<name>A0A368FFG6_ANCCA</name>
<dbReference type="InterPro" id="IPR050960">
    <property type="entry name" value="AB_hydrolase_4_sf"/>
</dbReference>
<evidence type="ECO:0000259" key="2">
    <source>
        <dbReference type="Pfam" id="PF00561"/>
    </source>
</evidence>
<dbReference type="GO" id="GO:0051792">
    <property type="term" value="P:medium-chain fatty acid biosynthetic process"/>
    <property type="evidence" value="ECO:0007669"/>
    <property type="project" value="TreeGrafter"/>
</dbReference>
<dbReference type="EMBL" id="JOJR01001461">
    <property type="protein sequence ID" value="RCN30802.1"/>
    <property type="molecule type" value="Genomic_DNA"/>
</dbReference>
<dbReference type="AlphaFoldDB" id="A0A368FFG6"/>
<comment type="similarity">
    <text evidence="1">Belongs to the AB hydrolase superfamily. AB hydrolase 4 family.</text>
</comment>
<dbReference type="Proteomes" id="UP000252519">
    <property type="component" value="Unassembled WGS sequence"/>
</dbReference>
<reference evidence="3 4" key="1">
    <citation type="submission" date="2014-10" db="EMBL/GenBank/DDBJ databases">
        <title>Draft genome of the hookworm Ancylostoma caninum.</title>
        <authorList>
            <person name="Mitreva M."/>
        </authorList>
    </citation>
    <scope>NUCLEOTIDE SEQUENCE [LARGE SCALE GENOMIC DNA]</scope>
    <source>
        <strain evidence="3 4">Baltimore</strain>
    </source>
</reference>
<feature type="domain" description="AB hydrolase-1" evidence="2">
    <location>
        <begin position="66"/>
        <end position="156"/>
    </location>
</feature>
<dbReference type="SUPFAM" id="SSF53474">
    <property type="entry name" value="alpha/beta-Hydrolases"/>
    <property type="match status" value="1"/>
</dbReference>
<dbReference type="GO" id="GO:0097524">
    <property type="term" value="C:sperm plasma membrane"/>
    <property type="evidence" value="ECO:0007669"/>
    <property type="project" value="TreeGrafter"/>
</dbReference>
<dbReference type="PANTHER" id="PTHR10794">
    <property type="entry name" value="ABHYDROLASE DOMAIN-CONTAINING PROTEIN"/>
    <property type="match status" value="1"/>
</dbReference>
<dbReference type="GO" id="GO:0008126">
    <property type="term" value="F:acetylesterase activity"/>
    <property type="evidence" value="ECO:0007669"/>
    <property type="project" value="TreeGrafter"/>
</dbReference>
<dbReference type="InterPro" id="IPR029058">
    <property type="entry name" value="AB_hydrolase_fold"/>
</dbReference>
<dbReference type="InterPro" id="IPR000073">
    <property type="entry name" value="AB_hydrolase_1"/>
</dbReference>
<dbReference type="GO" id="GO:0048240">
    <property type="term" value="P:sperm capacitation"/>
    <property type="evidence" value="ECO:0007669"/>
    <property type="project" value="TreeGrafter"/>
</dbReference>
<gene>
    <name evidence="3" type="ORF">ANCCAN_23424</name>
</gene>
<dbReference type="GO" id="GO:0036126">
    <property type="term" value="C:sperm flagellum"/>
    <property type="evidence" value="ECO:0007669"/>
    <property type="project" value="TreeGrafter"/>
</dbReference>
<dbReference type="PANTHER" id="PTHR10794:SF45">
    <property type="entry name" value="MONOACYLGLYCEROL LIPASE ABHD2"/>
    <property type="match status" value="1"/>
</dbReference>
<dbReference type="GO" id="GO:0046464">
    <property type="term" value="P:acylglycerol catabolic process"/>
    <property type="evidence" value="ECO:0007669"/>
    <property type="project" value="TreeGrafter"/>
</dbReference>
<organism evidence="3 4">
    <name type="scientific">Ancylostoma caninum</name>
    <name type="common">Dog hookworm</name>
    <dbReference type="NCBI Taxonomy" id="29170"/>
    <lineage>
        <taxon>Eukaryota</taxon>
        <taxon>Metazoa</taxon>
        <taxon>Ecdysozoa</taxon>
        <taxon>Nematoda</taxon>
        <taxon>Chromadorea</taxon>
        <taxon>Rhabditida</taxon>
        <taxon>Rhabditina</taxon>
        <taxon>Rhabditomorpha</taxon>
        <taxon>Strongyloidea</taxon>
        <taxon>Ancylostomatidae</taxon>
        <taxon>Ancylostomatinae</taxon>
        <taxon>Ancylostoma</taxon>
    </lineage>
</organism>
<dbReference type="Pfam" id="PF00561">
    <property type="entry name" value="Abhydrolase_1"/>
    <property type="match status" value="1"/>
</dbReference>
<accession>A0A368FFG6</accession>
<dbReference type="GO" id="GO:0051793">
    <property type="term" value="P:medium-chain fatty acid catabolic process"/>
    <property type="evidence" value="ECO:0007669"/>
    <property type="project" value="TreeGrafter"/>
</dbReference>
<protein>
    <recommendedName>
        <fullName evidence="2">AB hydrolase-1 domain-containing protein</fullName>
    </recommendedName>
</protein>
<evidence type="ECO:0000313" key="4">
    <source>
        <dbReference type="Proteomes" id="UP000252519"/>
    </source>
</evidence>
<keyword evidence="4" id="KW-1185">Reference proteome</keyword>
<dbReference type="OrthoDB" id="5954035at2759"/>
<comment type="caution">
    <text evidence="3">The sequence shown here is derived from an EMBL/GenBank/DDBJ whole genome shotgun (WGS) entry which is preliminary data.</text>
</comment>
<dbReference type="Gene3D" id="3.40.50.1820">
    <property type="entry name" value="alpha/beta hydrolase"/>
    <property type="match status" value="1"/>
</dbReference>
<dbReference type="GO" id="GO:0043401">
    <property type="term" value="P:steroid hormone receptor signaling pathway"/>
    <property type="evidence" value="ECO:0007669"/>
    <property type="project" value="TreeGrafter"/>
</dbReference>
<dbReference type="STRING" id="29170.A0A368FFG6"/>
<dbReference type="GO" id="GO:0047372">
    <property type="term" value="F:monoacylglycerol lipase activity"/>
    <property type="evidence" value="ECO:0007669"/>
    <property type="project" value="TreeGrafter"/>
</dbReference>